<protein>
    <recommendedName>
        <fullName evidence="9">trypsin</fullName>
        <ecNumber evidence="9">3.4.21.4</ecNumber>
    </recommendedName>
</protein>
<name>A0AAV7IPS2_COTGL</name>
<comment type="caution">
    <text evidence="12">The sequence shown here is derived from an EMBL/GenBank/DDBJ whole genome shotgun (WGS) entry which is preliminary data.</text>
</comment>
<dbReference type="InterPro" id="IPR009003">
    <property type="entry name" value="Peptidase_S1_PA"/>
</dbReference>
<evidence type="ECO:0000256" key="3">
    <source>
        <dbReference type="ARBA" id="ARBA00022801"/>
    </source>
</evidence>
<dbReference type="PANTHER" id="PTHR24276">
    <property type="entry name" value="POLYSERASE-RELATED"/>
    <property type="match status" value="1"/>
</dbReference>
<evidence type="ECO:0000256" key="9">
    <source>
        <dbReference type="ARBA" id="ARBA00038868"/>
    </source>
</evidence>
<accession>A0AAV7IPS2</accession>
<evidence type="ECO:0000256" key="7">
    <source>
        <dbReference type="ARBA" id="ARBA00024195"/>
    </source>
</evidence>
<dbReference type="AlphaFoldDB" id="A0AAV7IPS2"/>
<keyword evidence="13" id="KW-1185">Reference proteome</keyword>
<dbReference type="PANTHER" id="PTHR24276:SF97">
    <property type="entry name" value="GH13245P2-RELATED"/>
    <property type="match status" value="1"/>
</dbReference>
<keyword evidence="5" id="KW-0865">Zymogen</keyword>
<dbReference type="InterPro" id="IPR033116">
    <property type="entry name" value="TRYPSIN_SER"/>
</dbReference>
<dbReference type="GO" id="GO:0004252">
    <property type="term" value="F:serine-type endopeptidase activity"/>
    <property type="evidence" value="ECO:0007669"/>
    <property type="project" value="UniProtKB-EC"/>
</dbReference>
<dbReference type="PROSITE" id="PS00135">
    <property type="entry name" value="TRYPSIN_SER"/>
    <property type="match status" value="1"/>
</dbReference>
<evidence type="ECO:0000256" key="5">
    <source>
        <dbReference type="ARBA" id="ARBA00023145"/>
    </source>
</evidence>
<feature type="domain" description="Peptidase S1" evidence="11">
    <location>
        <begin position="39"/>
        <end position="275"/>
    </location>
</feature>
<evidence type="ECO:0000313" key="12">
    <source>
        <dbReference type="EMBL" id="KAH0554874.1"/>
    </source>
</evidence>
<dbReference type="InterPro" id="IPR018114">
    <property type="entry name" value="TRYPSIN_HIS"/>
</dbReference>
<dbReference type="PROSITE" id="PS00134">
    <property type="entry name" value="TRYPSIN_HIS"/>
    <property type="match status" value="1"/>
</dbReference>
<dbReference type="Gene3D" id="2.40.10.10">
    <property type="entry name" value="Trypsin-like serine proteases"/>
    <property type="match status" value="2"/>
</dbReference>
<evidence type="ECO:0000256" key="4">
    <source>
        <dbReference type="ARBA" id="ARBA00022825"/>
    </source>
</evidence>
<evidence type="ECO:0000259" key="11">
    <source>
        <dbReference type="PROSITE" id="PS50240"/>
    </source>
</evidence>
<dbReference type="InterPro" id="IPR001314">
    <property type="entry name" value="Peptidase_S1A"/>
</dbReference>
<dbReference type="FunFam" id="2.40.10.10:FF:000002">
    <property type="entry name" value="Transmembrane protease serine"/>
    <property type="match status" value="1"/>
</dbReference>
<comment type="similarity">
    <text evidence="7">Belongs to the peptidase S1 family. CLIP subfamily.</text>
</comment>
<keyword evidence="4 10" id="KW-0720">Serine protease</keyword>
<evidence type="ECO:0000256" key="6">
    <source>
        <dbReference type="ARBA" id="ARBA00023157"/>
    </source>
</evidence>
<keyword evidence="2" id="KW-0222">Digestion</keyword>
<dbReference type="Proteomes" id="UP000826195">
    <property type="component" value="Unassembled WGS sequence"/>
</dbReference>
<evidence type="ECO:0000256" key="2">
    <source>
        <dbReference type="ARBA" id="ARBA00022757"/>
    </source>
</evidence>
<dbReference type="InterPro" id="IPR043504">
    <property type="entry name" value="Peptidase_S1_PA_chymotrypsin"/>
</dbReference>
<dbReference type="GO" id="GO:0007586">
    <property type="term" value="P:digestion"/>
    <property type="evidence" value="ECO:0007669"/>
    <property type="project" value="UniProtKB-KW"/>
</dbReference>
<evidence type="ECO:0000256" key="8">
    <source>
        <dbReference type="ARBA" id="ARBA00036320"/>
    </source>
</evidence>
<dbReference type="GO" id="GO:0006508">
    <property type="term" value="P:proteolysis"/>
    <property type="evidence" value="ECO:0007669"/>
    <property type="project" value="UniProtKB-KW"/>
</dbReference>
<gene>
    <name evidence="12" type="ORF">KQX54_013534</name>
</gene>
<dbReference type="InterPro" id="IPR050430">
    <property type="entry name" value="Peptidase_S1"/>
</dbReference>
<evidence type="ECO:0000256" key="1">
    <source>
        <dbReference type="ARBA" id="ARBA00022670"/>
    </source>
</evidence>
<comment type="catalytic activity">
    <reaction evidence="8">
        <text>Preferential cleavage: Arg-|-Xaa, Lys-|-Xaa.</text>
        <dbReference type="EC" id="3.4.21.4"/>
    </reaction>
</comment>
<organism evidence="12 13">
    <name type="scientific">Cotesia glomerata</name>
    <name type="common">Lepidopteran parasitic wasp</name>
    <name type="synonym">Apanteles glomeratus</name>
    <dbReference type="NCBI Taxonomy" id="32391"/>
    <lineage>
        <taxon>Eukaryota</taxon>
        <taxon>Metazoa</taxon>
        <taxon>Ecdysozoa</taxon>
        <taxon>Arthropoda</taxon>
        <taxon>Hexapoda</taxon>
        <taxon>Insecta</taxon>
        <taxon>Pterygota</taxon>
        <taxon>Neoptera</taxon>
        <taxon>Endopterygota</taxon>
        <taxon>Hymenoptera</taxon>
        <taxon>Apocrita</taxon>
        <taxon>Ichneumonoidea</taxon>
        <taxon>Braconidae</taxon>
        <taxon>Microgastrinae</taxon>
        <taxon>Cotesia</taxon>
    </lineage>
</organism>
<proteinExistence type="inferred from homology"/>
<dbReference type="EC" id="3.4.21.4" evidence="9"/>
<dbReference type="SUPFAM" id="SSF50494">
    <property type="entry name" value="Trypsin-like serine proteases"/>
    <property type="match status" value="1"/>
</dbReference>
<dbReference type="Pfam" id="PF00089">
    <property type="entry name" value="Trypsin"/>
    <property type="match status" value="1"/>
</dbReference>
<reference evidence="12 13" key="1">
    <citation type="journal article" date="2021" name="J. Hered.">
        <title>A chromosome-level genome assembly of the parasitoid wasp, Cotesia glomerata (Hymenoptera: Braconidae).</title>
        <authorList>
            <person name="Pinto B.J."/>
            <person name="Weis J.J."/>
            <person name="Gamble T."/>
            <person name="Ode P.J."/>
            <person name="Paul R."/>
            <person name="Zaspel J.M."/>
        </authorList>
    </citation>
    <scope>NUCLEOTIDE SEQUENCE [LARGE SCALE GENOMIC DNA]</scope>
    <source>
        <strain evidence="12">CgM1</strain>
    </source>
</reference>
<dbReference type="FunFam" id="2.40.10.10:FF:000068">
    <property type="entry name" value="transmembrane protease serine 2"/>
    <property type="match status" value="1"/>
</dbReference>
<dbReference type="InterPro" id="IPR001254">
    <property type="entry name" value="Trypsin_dom"/>
</dbReference>
<keyword evidence="6" id="KW-1015">Disulfide bond</keyword>
<dbReference type="EMBL" id="JAHXZJ010001119">
    <property type="protein sequence ID" value="KAH0554874.1"/>
    <property type="molecule type" value="Genomic_DNA"/>
</dbReference>
<sequence length="276" mass="30770">MILCNKSRKADECNFVFYSHCYENNLLSLIVISESHLIVVTHENESNSAESDDIEIEIAPFALSLRLNNNHICGATIINSKWGMTAAHCVKSSIASVQNYTVRSGSKYRETGGSIHQLTEIVSHENYSSLDSDYDVAVFQVEPKFKFSSLSQPITLPEDDADVTWGAAIGWGGFDVQFENVLSDTLRMVLLPKVNWDECVADYINIFTVTPRQLCYGYKEGGRDTCKGDSGGPLFNRDKILIGITSWGDDCAQSNSPGIYTDVQLIKDWIDMHTKD</sequence>
<dbReference type="PROSITE" id="PS50240">
    <property type="entry name" value="TRYPSIN_DOM"/>
    <property type="match status" value="1"/>
</dbReference>
<keyword evidence="3 10" id="KW-0378">Hydrolase</keyword>
<keyword evidence="1 10" id="KW-0645">Protease</keyword>
<dbReference type="SMART" id="SM00020">
    <property type="entry name" value="Tryp_SPc"/>
    <property type="match status" value="1"/>
</dbReference>
<dbReference type="PRINTS" id="PR00722">
    <property type="entry name" value="CHYMOTRYPSIN"/>
</dbReference>
<evidence type="ECO:0000256" key="10">
    <source>
        <dbReference type="RuleBase" id="RU363034"/>
    </source>
</evidence>
<dbReference type="CDD" id="cd00190">
    <property type="entry name" value="Tryp_SPc"/>
    <property type="match status" value="1"/>
</dbReference>
<evidence type="ECO:0000313" key="13">
    <source>
        <dbReference type="Proteomes" id="UP000826195"/>
    </source>
</evidence>